<name>A0A9N9EA68_9GLOM</name>
<proteinExistence type="predicted"/>
<organism evidence="1 2">
    <name type="scientific">Cetraspora pellucida</name>
    <dbReference type="NCBI Taxonomy" id="1433469"/>
    <lineage>
        <taxon>Eukaryota</taxon>
        <taxon>Fungi</taxon>
        <taxon>Fungi incertae sedis</taxon>
        <taxon>Mucoromycota</taxon>
        <taxon>Glomeromycotina</taxon>
        <taxon>Glomeromycetes</taxon>
        <taxon>Diversisporales</taxon>
        <taxon>Gigasporaceae</taxon>
        <taxon>Cetraspora</taxon>
    </lineage>
</organism>
<reference evidence="1" key="1">
    <citation type="submission" date="2021-06" db="EMBL/GenBank/DDBJ databases">
        <authorList>
            <person name="Kallberg Y."/>
            <person name="Tangrot J."/>
            <person name="Rosling A."/>
        </authorList>
    </citation>
    <scope>NUCLEOTIDE SEQUENCE</scope>
    <source>
        <strain evidence="1">FL966</strain>
    </source>
</reference>
<keyword evidence="2" id="KW-1185">Reference proteome</keyword>
<dbReference type="AlphaFoldDB" id="A0A9N9EA68"/>
<gene>
    <name evidence="1" type="ORF">CPELLU_LOCUS10050</name>
</gene>
<evidence type="ECO:0000313" key="1">
    <source>
        <dbReference type="EMBL" id="CAG8666473.1"/>
    </source>
</evidence>
<dbReference type="OrthoDB" id="2480426at2759"/>
<feature type="non-terminal residue" evidence="1">
    <location>
        <position position="83"/>
    </location>
</feature>
<protein>
    <submittedName>
        <fullName evidence="1">3027_t:CDS:1</fullName>
    </submittedName>
</protein>
<evidence type="ECO:0000313" key="2">
    <source>
        <dbReference type="Proteomes" id="UP000789759"/>
    </source>
</evidence>
<accession>A0A9N9EA68</accession>
<comment type="caution">
    <text evidence="1">The sequence shown here is derived from an EMBL/GenBank/DDBJ whole genome shotgun (WGS) entry which is preliminary data.</text>
</comment>
<dbReference type="Proteomes" id="UP000789759">
    <property type="component" value="Unassembled WGS sequence"/>
</dbReference>
<dbReference type="EMBL" id="CAJVQA010008096">
    <property type="protein sequence ID" value="CAG8666473.1"/>
    <property type="molecule type" value="Genomic_DNA"/>
</dbReference>
<sequence length="83" mass="10198">DWLFAHVPLRKSEAENDEGTFDKKYRYHYTIKGLEICKFADLFLIREAYNSSFKKFYDDCHKPDFYENAEFNLYTRNIRHFNI</sequence>